<dbReference type="Gene3D" id="3.90.230.10">
    <property type="entry name" value="Creatinase/methionine aminopeptidase superfamily"/>
    <property type="match status" value="1"/>
</dbReference>
<feature type="domain" description="Peptidase M24" evidence="6">
    <location>
        <begin position="368"/>
        <end position="579"/>
    </location>
</feature>
<dbReference type="EMBL" id="LATX01001882">
    <property type="protein sequence ID" value="KTB36752.1"/>
    <property type="molecule type" value="Genomic_DNA"/>
</dbReference>
<comment type="caution">
    <text evidence="9">The sequence shown here is derived from an EMBL/GenBank/DDBJ whole genome shotgun (WGS) entry which is preliminary data.</text>
</comment>
<evidence type="ECO:0000313" key="9">
    <source>
        <dbReference type="EMBL" id="KTB36752.1"/>
    </source>
</evidence>
<dbReference type="Pfam" id="PF16189">
    <property type="entry name" value="Creatinase_N_2"/>
    <property type="match status" value="1"/>
</dbReference>
<dbReference type="InterPro" id="IPR036005">
    <property type="entry name" value="Creatinase/aminopeptidase-like"/>
</dbReference>
<keyword evidence="5" id="KW-0464">Manganese</keyword>
<keyword evidence="9" id="KW-0645">Protease</keyword>
<proteinExistence type="inferred from homology"/>
<protein>
    <submittedName>
        <fullName evidence="9">Putative Creatinase/aminopeptidase</fullName>
    </submittedName>
</protein>
<dbReference type="FunFam" id="3.40.350.10:FF:000003">
    <property type="entry name" value="Xaa-pro aminopeptidase P"/>
    <property type="match status" value="1"/>
</dbReference>
<name>A0A0W0FKF1_MONRR</name>
<dbReference type="InterPro" id="IPR000994">
    <property type="entry name" value="Pept_M24"/>
</dbReference>
<dbReference type="GO" id="GO:0070006">
    <property type="term" value="F:metalloaminopeptidase activity"/>
    <property type="evidence" value="ECO:0007669"/>
    <property type="project" value="InterPro"/>
</dbReference>
<evidence type="ECO:0000259" key="7">
    <source>
        <dbReference type="Pfam" id="PF01321"/>
    </source>
</evidence>
<dbReference type="InterPro" id="IPR033740">
    <property type="entry name" value="Pept_M24B"/>
</dbReference>
<evidence type="ECO:0000256" key="1">
    <source>
        <dbReference type="ARBA" id="ARBA00001936"/>
    </source>
</evidence>
<dbReference type="GO" id="GO:0005737">
    <property type="term" value="C:cytoplasm"/>
    <property type="evidence" value="ECO:0007669"/>
    <property type="project" value="UniProtKB-ARBA"/>
</dbReference>
<keyword evidence="3" id="KW-0479">Metal-binding</keyword>
<evidence type="ECO:0000259" key="8">
    <source>
        <dbReference type="Pfam" id="PF16188"/>
    </source>
</evidence>
<feature type="domain" description="Peptidase M24 C-terminal" evidence="8">
    <location>
        <begin position="592"/>
        <end position="651"/>
    </location>
</feature>
<accession>A0A0W0FKF1</accession>
<dbReference type="Pfam" id="PF00557">
    <property type="entry name" value="Peptidase_M24"/>
    <property type="match status" value="1"/>
</dbReference>
<dbReference type="PANTHER" id="PTHR43763:SF17">
    <property type="entry name" value="AMINOPEPTIDASE P, CYTOPLASMIC-RELATED"/>
    <property type="match status" value="1"/>
</dbReference>
<dbReference type="CDD" id="cd01085">
    <property type="entry name" value="APP"/>
    <property type="match status" value="1"/>
</dbReference>
<dbReference type="FunFam" id="3.90.230.10:FF:000007">
    <property type="entry name" value="Xaa-Pro aminopeptidase P"/>
    <property type="match status" value="1"/>
</dbReference>
<evidence type="ECO:0000256" key="2">
    <source>
        <dbReference type="ARBA" id="ARBA00008766"/>
    </source>
</evidence>
<evidence type="ECO:0000256" key="3">
    <source>
        <dbReference type="ARBA" id="ARBA00022723"/>
    </source>
</evidence>
<gene>
    <name evidence="9" type="ORF">WG66_10611</name>
</gene>
<dbReference type="InterPro" id="IPR000587">
    <property type="entry name" value="Creatinase_N"/>
</dbReference>
<dbReference type="Pfam" id="PF16188">
    <property type="entry name" value="Peptidase_M24_C"/>
    <property type="match status" value="1"/>
</dbReference>
<keyword evidence="4" id="KW-0378">Hydrolase</keyword>
<dbReference type="AlphaFoldDB" id="A0A0W0FKF1"/>
<dbReference type="GO" id="GO:0046872">
    <property type="term" value="F:metal ion binding"/>
    <property type="evidence" value="ECO:0007669"/>
    <property type="project" value="UniProtKB-KW"/>
</dbReference>
<evidence type="ECO:0000313" key="10">
    <source>
        <dbReference type="Proteomes" id="UP000054988"/>
    </source>
</evidence>
<dbReference type="PANTHER" id="PTHR43763">
    <property type="entry name" value="XAA-PRO AMINOPEPTIDASE 1"/>
    <property type="match status" value="1"/>
</dbReference>
<dbReference type="InterPro" id="IPR050422">
    <property type="entry name" value="X-Pro_aminopeptidase_P"/>
</dbReference>
<sequence length="657" mass="73767">MPPSCLSFFTAKARRDAPISNSTHSSAATLISEVKTSKNLEPAAGKSVDTTERLKELRRLTKEQGLDYYVVPTDDAHQSEYVATTDRRREFISGFSGSAGQAIIGVENAYLLTDSRYWLQAEEQLDDNWQLVKVRSPGLPSNWIEWLPTTARKSRIGIDARTLSYSDAVSLDSKLKKVGSALFYPETNLVDAIWSDKPSRSQEPIYLHPIEFTGEHARDKLRRLRQWIQGQSLEDEERPVAALISSLSEIAYLLNLRGSDIAYNPEFFSYLYVGLNSATLFVDSVKVPEEVASYLTDLGVDWKEYEGIWEFLGKSERGSSGKASSCSVDIISPQTSYAISRALGSNFIVLPSQVDEMKSIKNDVEIEGFRKAYLRDGVCFTKFLAWLDTEIRLGHKYTEWDAAEKLTELRKKVEFNKGLAYENISSTGANAALPHYGPTKDTAKVIEKDTPYLNDSGGQYLDGTCDTTRTVHFGKPTEEQMEAYTRVLQGHIALDSVIFPEGTTGLQLDVLARKKLWRDGLNYLHGTGHGFGQFLNVHEGPQGFGIHVPFRIGHVVTNEPGYYEAGKFGVRIESALAVKRVKTKGNFNGDVWLGFERLTCVPVDVRMVKKKLMTKTERVWLKEHNETCLEKLSPLLKDDQVATAWLKRQAKDAKKLL</sequence>
<dbReference type="Proteomes" id="UP000054988">
    <property type="component" value="Unassembled WGS sequence"/>
</dbReference>
<reference evidence="9 10" key="1">
    <citation type="submission" date="2015-12" db="EMBL/GenBank/DDBJ databases">
        <title>Draft genome sequence of Moniliophthora roreri, the causal agent of frosty pod rot of cacao.</title>
        <authorList>
            <person name="Aime M.C."/>
            <person name="Diaz-Valderrama J.R."/>
            <person name="Kijpornyongpan T."/>
            <person name="Phillips-Mora W."/>
        </authorList>
    </citation>
    <scope>NUCLEOTIDE SEQUENCE [LARGE SCALE GENOMIC DNA]</scope>
    <source>
        <strain evidence="9 10">MCA 2952</strain>
    </source>
</reference>
<evidence type="ECO:0000256" key="4">
    <source>
        <dbReference type="ARBA" id="ARBA00022801"/>
    </source>
</evidence>
<keyword evidence="9" id="KW-0031">Aminopeptidase</keyword>
<dbReference type="InterPro" id="IPR029149">
    <property type="entry name" value="Creatin/AminoP/Spt16_N"/>
</dbReference>
<dbReference type="eggNOG" id="KOG2413">
    <property type="taxonomic scope" value="Eukaryota"/>
</dbReference>
<comment type="similarity">
    <text evidence="2">Belongs to the peptidase M24B family.</text>
</comment>
<dbReference type="InterPro" id="IPR032416">
    <property type="entry name" value="Peptidase_M24_C"/>
</dbReference>
<dbReference type="SUPFAM" id="SSF55920">
    <property type="entry name" value="Creatinase/aminopeptidase"/>
    <property type="match status" value="1"/>
</dbReference>
<dbReference type="SUPFAM" id="SSF53092">
    <property type="entry name" value="Creatinase/prolidase N-terminal domain"/>
    <property type="match status" value="1"/>
</dbReference>
<dbReference type="Gene3D" id="3.40.350.10">
    <property type="entry name" value="Creatinase/prolidase N-terminal domain"/>
    <property type="match status" value="2"/>
</dbReference>
<organism evidence="9 10">
    <name type="scientific">Moniliophthora roreri</name>
    <name type="common">Frosty pod rot fungus</name>
    <name type="synonym">Monilia roreri</name>
    <dbReference type="NCBI Taxonomy" id="221103"/>
    <lineage>
        <taxon>Eukaryota</taxon>
        <taxon>Fungi</taxon>
        <taxon>Dikarya</taxon>
        <taxon>Basidiomycota</taxon>
        <taxon>Agaricomycotina</taxon>
        <taxon>Agaricomycetes</taxon>
        <taxon>Agaricomycetidae</taxon>
        <taxon>Agaricales</taxon>
        <taxon>Marasmiineae</taxon>
        <taxon>Marasmiaceae</taxon>
        <taxon>Moniliophthora</taxon>
    </lineage>
</organism>
<dbReference type="Pfam" id="PF01321">
    <property type="entry name" value="Creatinase_N"/>
    <property type="match status" value="1"/>
</dbReference>
<evidence type="ECO:0000256" key="5">
    <source>
        <dbReference type="ARBA" id="ARBA00023211"/>
    </source>
</evidence>
<comment type="cofactor">
    <cofactor evidence="1">
        <name>Mn(2+)</name>
        <dbReference type="ChEBI" id="CHEBI:29035"/>
    </cofactor>
</comment>
<feature type="domain" description="Creatinase N-terminal" evidence="7">
    <location>
        <begin position="53"/>
        <end position="178"/>
    </location>
</feature>
<evidence type="ECO:0000259" key="6">
    <source>
        <dbReference type="Pfam" id="PF00557"/>
    </source>
</evidence>